<dbReference type="InterPro" id="IPR051468">
    <property type="entry name" value="Fungal_SecMetab_SDRs"/>
</dbReference>
<keyword evidence="2" id="KW-1185">Reference proteome</keyword>
<dbReference type="InterPro" id="IPR036291">
    <property type="entry name" value="NAD(P)-bd_dom_sf"/>
</dbReference>
<dbReference type="Pfam" id="PF13561">
    <property type="entry name" value="adh_short_C2"/>
    <property type="match status" value="1"/>
</dbReference>
<evidence type="ECO:0000313" key="2">
    <source>
        <dbReference type="Proteomes" id="UP000287224"/>
    </source>
</evidence>
<gene>
    <name evidence="1" type="ORF">KDAU_52020</name>
</gene>
<dbReference type="EMBL" id="BIFQ01000002">
    <property type="protein sequence ID" value="GCE07873.1"/>
    <property type="molecule type" value="Genomic_DNA"/>
</dbReference>
<evidence type="ECO:0008006" key="3">
    <source>
        <dbReference type="Google" id="ProtNLM"/>
    </source>
</evidence>
<dbReference type="GO" id="GO:0005737">
    <property type="term" value="C:cytoplasm"/>
    <property type="evidence" value="ECO:0007669"/>
    <property type="project" value="TreeGrafter"/>
</dbReference>
<dbReference type="PANTHER" id="PTHR43544:SF2">
    <property type="entry name" value="OXIDOREDUCTASE"/>
    <property type="match status" value="1"/>
</dbReference>
<accession>A0A401ZLZ2</accession>
<dbReference type="AlphaFoldDB" id="A0A401ZLZ2"/>
<comment type="caution">
    <text evidence="1">The sequence shown here is derived from an EMBL/GenBank/DDBJ whole genome shotgun (WGS) entry which is preliminary data.</text>
</comment>
<protein>
    <recommendedName>
        <fullName evidence="3">Oxidoreductase</fullName>
    </recommendedName>
</protein>
<dbReference type="CDD" id="cd05233">
    <property type="entry name" value="SDR_c"/>
    <property type="match status" value="1"/>
</dbReference>
<proteinExistence type="predicted"/>
<dbReference type="GO" id="GO:0016491">
    <property type="term" value="F:oxidoreductase activity"/>
    <property type="evidence" value="ECO:0007669"/>
    <property type="project" value="TreeGrafter"/>
</dbReference>
<dbReference type="Gene3D" id="3.40.50.720">
    <property type="entry name" value="NAD(P)-binding Rossmann-like Domain"/>
    <property type="match status" value="2"/>
</dbReference>
<dbReference type="Proteomes" id="UP000287224">
    <property type="component" value="Unassembled WGS sequence"/>
</dbReference>
<name>A0A401ZLZ2_9CHLR</name>
<dbReference type="PANTHER" id="PTHR43544">
    <property type="entry name" value="SHORT-CHAIN DEHYDROGENASE/REDUCTASE"/>
    <property type="match status" value="1"/>
</dbReference>
<reference evidence="2" key="1">
    <citation type="submission" date="2018-12" db="EMBL/GenBank/DDBJ databases">
        <title>Tengunoibacter tsumagoiensis gen. nov., sp. nov., Dictyobacter kobayashii sp. nov., D. alpinus sp. nov., and D. joshuensis sp. nov. and description of Dictyobacteraceae fam. nov. within the order Ktedonobacterales isolated from Tengu-no-mugimeshi.</title>
        <authorList>
            <person name="Wang C.M."/>
            <person name="Zheng Y."/>
            <person name="Sakai Y."/>
            <person name="Toyoda A."/>
            <person name="Minakuchi Y."/>
            <person name="Abe K."/>
            <person name="Yokota A."/>
            <person name="Yabe S."/>
        </authorList>
    </citation>
    <scope>NUCLEOTIDE SEQUENCE [LARGE SCALE GENOMIC DNA]</scope>
    <source>
        <strain evidence="2">S-27</strain>
    </source>
</reference>
<sequence length="616" mass="68449">MTDIRQHLPTILTALRQHLARGDAPDALRAALRELLPASYHVGSGQLVNAQGQLSRPFDVILSDKTINAGQPLPVASTSGTYNVRQALAIIVCAQEPDSHTLRDLLGAVASAKLLLPQPHQQQAPGTHTRVIADQASRQGTRKPALKKLLPLGVVVCKRLHNMPSDQPEALALFLDALLKEQQMHLRPDYLLTQELIYQNPLLTGNAFISSTTNIAREPRLPKPRTCYVCKQSFSQAHFFYRSLCLPCGDLNYQKRRIPGELTGRVALVTGARVKIGYAVALRLLRAGAQVIVTTRFPHDAAVRYSSEPDFTDWQERLHIYGLDFRALPILEHFVEHLNATYPALDIVINNAAQTVRRPFEDYAHLLPLEQTPLMMLPPAQQALVARSHASLPLPAFAASGEASLPALADPSRMPLPSVELLREPDPSARFLTTPERTNAFPAGQYDEHQQQIELPTRNSWVMPFNEIDLTEFLEVQIINVTAPFLLISRLHPLLKRSLFARRFIVNVSASEGQFATTKLGSHVHTNMAKASLNMLTHTIATQLARDQIFLNSVDPGWISQQSPFTNVQNQEKIQQLLPLDLVDAAARVCDPIFLGITTDDTPSGHLYKDYHPVAW</sequence>
<dbReference type="SUPFAM" id="SSF51735">
    <property type="entry name" value="NAD(P)-binding Rossmann-fold domains"/>
    <property type="match status" value="1"/>
</dbReference>
<organism evidence="1 2">
    <name type="scientific">Dictyobacter aurantiacus</name>
    <dbReference type="NCBI Taxonomy" id="1936993"/>
    <lineage>
        <taxon>Bacteria</taxon>
        <taxon>Bacillati</taxon>
        <taxon>Chloroflexota</taxon>
        <taxon>Ktedonobacteria</taxon>
        <taxon>Ktedonobacterales</taxon>
        <taxon>Dictyobacteraceae</taxon>
        <taxon>Dictyobacter</taxon>
    </lineage>
</organism>
<evidence type="ECO:0000313" key="1">
    <source>
        <dbReference type="EMBL" id="GCE07873.1"/>
    </source>
</evidence>
<dbReference type="OrthoDB" id="56744at2"/>
<dbReference type="RefSeq" id="WP_126600014.1">
    <property type="nucleotide sequence ID" value="NZ_BIFQ01000002.1"/>
</dbReference>
<dbReference type="Pfam" id="PF00106">
    <property type="entry name" value="adh_short"/>
    <property type="match status" value="1"/>
</dbReference>
<dbReference type="InterPro" id="IPR002347">
    <property type="entry name" value="SDR_fam"/>
</dbReference>